<accession>A0A931GEV7</accession>
<evidence type="ECO:0000313" key="3">
    <source>
        <dbReference type="Proteomes" id="UP000625033"/>
    </source>
</evidence>
<evidence type="ECO:0000256" key="1">
    <source>
        <dbReference type="SAM" id="MobiDB-lite"/>
    </source>
</evidence>
<dbReference type="Proteomes" id="UP000625033">
    <property type="component" value="Unassembled WGS sequence"/>
</dbReference>
<dbReference type="RefSeq" id="WP_196835359.1">
    <property type="nucleotide sequence ID" value="NZ_JADOTZ010000001.1"/>
</dbReference>
<dbReference type="AlphaFoldDB" id="A0A931GEV7"/>
<feature type="region of interest" description="Disordered" evidence="1">
    <location>
        <begin position="1"/>
        <end position="22"/>
    </location>
</feature>
<keyword evidence="3" id="KW-1185">Reference proteome</keyword>
<sequence>MSIIAPRARHGEPGSESAAPGTLSVHLKRPDALRVDNDAGRVLLASPQLTSSRDAFYVAGTRSSWLLPPALIAPVYDDDQLVLRRPEARYGDPGFGDDRLTALLDPVEFAGAAPPREGQLFGGPVRIDELAQTEREGRATSVATVVPNLSYSPAYGPVGLLEPSVPCRVEIDEVTSVCVGLELLAGPNAGAGHSVTILGVNEDLTDDLFTEQSASLTDVRAHIPWVVGQW</sequence>
<organism evidence="2 3">
    <name type="scientific">Zhihengliuella flava</name>
    <dbReference type="NCBI Taxonomy" id="1285193"/>
    <lineage>
        <taxon>Bacteria</taxon>
        <taxon>Bacillati</taxon>
        <taxon>Actinomycetota</taxon>
        <taxon>Actinomycetes</taxon>
        <taxon>Micrococcales</taxon>
        <taxon>Micrococcaceae</taxon>
        <taxon>Zhihengliuella</taxon>
    </lineage>
</organism>
<dbReference type="EMBL" id="JADOTZ010000001">
    <property type="protein sequence ID" value="MBG6083987.1"/>
    <property type="molecule type" value="Genomic_DNA"/>
</dbReference>
<proteinExistence type="predicted"/>
<evidence type="ECO:0000313" key="2">
    <source>
        <dbReference type="EMBL" id="MBG6083987.1"/>
    </source>
</evidence>
<comment type="caution">
    <text evidence="2">The sequence shown here is derived from an EMBL/GenBank/DDBJ whole genome shotgun (WGS) entry which is preliminary data.</text>
</comment>
<protein>
    <submittedName>
        <fullName evidence="2">Uncharacterized protein</fullName>
    </submittedName>
</protein>
<gene>
    <name evidence="2" type="ORF">IW252_000754</name>
</gene>
<reference evidence="2" key="1">
    <citation type="submission" date="2020-11" db="EMBL/GenBank/DDBJ databases">
        <title>Sequencing the genomes of 1000 actinobacteria strains.</title>
        <authorList>
            <person name="Klenk H.-P."/>
        </authorList>
    </citation>
    <scope>NUCLEOTIDE SEQUENCE</scope>
    <source>
        <strain evidence="2">DSM 26152</strain>
    </source>
</reference>
<name>A0A931GEV7_9MICC</name>